<dbReference type="SUPFAM" id="SSF57667">
    <property type="entry name" value="beta-beta-alpha zinc fingers"/>
    <property type="match status" value="1"/>
</dbReference>
<feature type="region of interest" description="Disordered" evidence="5">
    <location>
        <begin position="84"/>
        <end position="136"/>
    </location>
</feature>
<dbReference type="STRING" id="200361.A0A453PKZ5"/>
<evidence type="ECO:0000256" key="6">
    <source>
        <dbReference type="SAM" id="Phobius"/>
    </source>
</evidence>
<proteinExistence type="predicted"/>
<reference evidence="8" key="3">
    <citation type="journal article" date="2017" name="Nature">
        <title>Genome sequence of the progenitor of the wheat D genome Aegilops tauschii.</title>
        <authorList>
            <person name="Luo M.C."/>
            <person name="Gu Y.Q."/>
            <person name="Puiu D."/>
            <person name="Wang H."/>
            <person name="Twardziok S.O."/>
            <person name="Deal K.R."/>
            <person name="Huo N."/>
            <person name="Zhu T."/>
            <person name="Wang L."/>
            <person name="Wang Y."/>
            <person name="McGuire P.E."/>
            <person name="Liu S."/>
            <person name="Long H."/>
            <person name="Ramasamy R.K."/>
            <person name="Rodriguez J.C."/>
            <person name="Van S.L."/>
            <person name="Yuan L."/>
            <person name="Wang Z."/>
            <person name="Xia Z."/>
            <person name="Xiao L."/>
            <person name="Anderson O.D."/>
            <person name="Ouyang S."/>
            <person name="Liang Y."/>
            <person name="Zimin A.V."/>
            <person name="Pertea G."/>
            <person name="Qi P."/>
            <person name="Bennetzen J.L."/>
            <person name="Dai X."/>
            <person name="Dawson M.W."/>
            <person name="Muller H.G."/>
            <person name="Kugler K."/>
            <person name="Rivarola-Duarte L."/>
            <person name="Spannagl M."/>
            <person name="Mayer K.F.X."/>
            <person name="Lu F.H."/>
            <person name="Bevan M.W."/>
            <person name="Leroy P."/>
            <person name="Li P."/>
            <person name="You F.M."/>
            <person name="Sun Q."/>
            <person name="Liu Z."/>
            <person name="Lyons E."/>
            <person name="Wicker T."/>
            <person name="Salzberg S.L."/>
            <person name="Devos K.M."/>
            <person name="Dvorak J."/>
        </authorList>
    </citation>
    <scope>NUCLEOTIDE SEQUENCE [LARGE SCALE GENOMIC DNA]</scope>
    <source>
        <strain evidence="8">cv. AL8/78</strain>
    </source>
</reference>
<evidence type="ECO:0000256" key="5">
    <source>
        <dbReference type="SAM" id="MobiDB-lite"/>
    </source>
</evidence>
<dbReference type="PANTHER" id="PTHR34396:SF25">
    <property type="entry name" value="BOUNDARY ELEMENT ASSOCIATED FACTOR"/>
    <property type="match status" value="1"/>
</dbReference>
<dbReference type="PROSITE" id="PS50808">
    <property type="entry name" value="ZF_BED"/>
    <property type="match status" value="1"/>
</dbReference>
<accession>A0A453PKZ5</accession>
<protein>
    <recommendedName>
        <fullName evidence="7">BED-type domain-containing protein</fullName>
    </recommendedName>
</protein>
<dbReference type="Gramene" id="AET6Gv20767800.3">
    <property type="protein sequence ID" value="AET6Gv20767800.3"/>
    <property type="gene ID" value="AET6Gv20767800"/>
</dbReference>
<keyword evidence="6" id="KW-0812">Transmembrane</keyword>
<evidence type="ECO:0000313" key="9">
    <source>
        <dbReference type="Proteomes" id="UP000015105"/>
    </source>
</evidence>
<keyword evidence="6" id="KW-0472">Membrane</keyword>
<feature type="compositionally biased region" description="Pro residues" evidence="5">
    <location>
        <begin position="121"/>
        <end position="130"/>
    </location>
</feature>
<evidence type="ECO:0000256" key="4">
    <source>
        <dbReference type="PROSITE-ProRule" id="PRU00027"/>
    </source>
</evidence>
<keyword evidence="9" id="KW-1185">Reference proteome</keyword>
<dbReference type="InterPro" id="IPR053031">
    <property type="entry name" value="Cuticle_assoc_protein"/>
</dbReference>
<dbReference type="PANTHER" id="PTHR34396">
    <property type="entry name" value="OS03G0264950 PROTEIN-RELATED"/>
    <property type="match status" value="1"/>
</dbReference>
<evidence type="ECO:0000259" key="7">
    <source>
        <dbReference type="PROSITE" id="PS50808"/>
    </source>
</evidence>
<reference evidence="9" key="2">
    <citation type="journal article" date="2017" name="Nat. Plants">
        <title>The Aegilops tauschii genome reveals multiple impacts of transposons.</title>
        <authorList>
            <person name="Zhao G."/>
            <person name="Zou C."/>
            <person name="Li K."/>
            <person name="Wang K."/>
            <person name="Li T."/>
            <person name="Gao L."/>
            <person name="Zhang X."/>
            <person name="Wang H."/>
            <person name="Yang Z."/>
            <person name="Liu X."/>
            <person name="Jiang W."/>
            <person name="Mao L."/>
            <person name="Kong X."/>
            <person name="Jiao Y."/>
            <person name="Jia J."/>
        </authorList>
    </citation>
    <scope>NUCLEOTIDE SEQUENCE [LARGE SCALE GENOMIC DNA]</scope>
    <source>
        <strain evidence="9">cv. AL8/78</strain>
    </source>
</reference>
<sequence length="255" mass="27982">MTFCPPLSVGMFIVPFRIFLLHSRLIFVLLCLSCVLYFVVGMASLWSLSDEVHEEEEEDYDPSVEQDNAATSARLDQIVVANPARRRAAPSATATAAPRSKRTRLNQEGHQPPDGHEASQPPSPPAPPGPKVTTAPKLRSKAWKNFTRIEQPNPDEVVAECNICHTILRVPSKNGTSSLLSHTAQVHPHNTNEVNNYFLKTEKNADGSHSVRNTKLDMETIRAAISMFLVGGSHAFSVIEEVGFKKMIGAACLVC</sequence>
<dbReference type="Pfam" id="PF02892">
    <property type="entry name" value="zf-BED"/>
    <property type="match status" value="1"/>
</dbReference>
<dbReference type="EnsemblPlants" id="AET6Gv20767800.3">
    <property type="protein sequence ID" value="AET6Gv20767800.3"/>
    <property type="gene ID" value="AET6Gv20767800"/>
</dbReference>
<evidence type="ECO:0000256" key="1">
    <source>
        <dbReference type="ARBA" id="ARBA00022723"/>
    </source>
</evidence>
<name>A0A453PKZ5_AEGTS</name>
<keyword evidence="2 4" id="KW-0863">Zinc-finger</keyword>
<evidence type="ECO:0000256" key="3">
    <source>
        <dbReference type="ARBA" id="ARBA00022833"/>
    </source>
</evidence>
<dbReference type="InterPro" id="IPR036236">
    <property type="entry name" value="Znf_C2H2_sf"/>
</dbReference>
<dbReference type="GO" id="GO:0008270">
    <property type="term" value="F:zinc ion binding"/>
    <property type="evidence" value="ECO:0007669"/>
    <property type="project" value="UniProtKB-KW"/>
</dbReference>
<organism evidence="8 9">
    <name type="scientific">Aegilops tauschii subsp. strangulata</name>
    <name type="common">Goatgrass</name>
    <dbReference type="NCBI Taxonomy" id="200361"/>
    <lineage>
        <taxon>Eukaryota</taxon>
        <taxon>Viridiplantae</taxon>
        <taxon>Streptophyta</taxon>
        <taxon>Embryophyta</taxon>
        <taxon>Tracheophyta</taxon>
        <taxon>Spermatophyta</taxon>
        <taxon>Magnoliopsida</taxon>
        <taxon>Liliopsida</taxon>
        <taxon>Poales</taxon>
        <taxon>Poaceae</taxon>
        <taxon>BOP clade</taxon>
        <taxon>Pooideae</taxon>
        <taxon>Triticodae</taxon>
        <taxon>Triticeae</taxon>
        <taxon>Triticinae</taxon>
        <taxon>Aegilops</taxon>
    </lineage>
</organism>
<reference evidence="8" key="5">
    <citation type="journal article" date="2021" name="G3 (Bethesda)">
        <title>Aegilops tauschii genome assembly Aet v5.0 features greater sequence contiguity and improved annotation.</title>
        <authorList>
            <person name="Wang L."/>
            <person name="Zhu T."/>
            <person name="Rodriguez J.C."/>
            <person name="Deal K.R."/>
            <person name="Dubcovsky J."/>
            <person name="McGuire P.E."/>
            <person name="Lux T."/>
            <person name="Spannagl M."/>
            <person name="Mayer K.F.X."/>
            <person name="Baldrich P."/>
            <person name="Meyers B.C."/>
            <person name="Huo N."/>
            <person name="Gu Y.Q."/>
            <person name="Zhou H."/>
            <person name="Devos K.M."/>
            <person name="Bennetzen J.L."/>
            <person name="Unver T."/>
            <person name="Budak H."/>
            <person name="Gulick P.J."/>
            <person name="Galiba G."/>
            <person name="Kalapos B."/>
            <person name="Nelson D.R."/>
            <person name="Li P."/>
            <person name="You F.M."/>
            <person name="Luo M.C."/>
            <person name="Dvorak J."/>
        </authorList>
    </citation>
    <scope>NUCLEOTIDE SEQUENCE [LARGE SCALE GENOMIC DNA]</scope>
    <source>
        <strain evidence="8">cv. AL8/78</strain>
    </source>
</reference>
<keyword evidence="1" id="KW-0479">Metal-binding</keyword>
<feature type="transmembrane region" description="Helical" evidence="6">
    <location>
        <begin position="25"/>
        <end position="46"/>
    </location>
</feature>
<reference evidence="9" key="1">
    <citation type="journal article" date="2014" name="Science">
        <title>Ancient hybridizations among the ancestral genomes of bread wheat.</title>
        <authorList>
            <consortium name="International Wheat Genome Sequencing Consortium,"/>
            <person name="Marcussen T."/>
            <person name="Sandve S.R."/>
            <person name="Heier L."/>
            <person name="Spannagl M."/>
            <person name="Pfeifer M."/>
            <person name="Jakobsen K.S."/>
            <person name="Wulff B.B."/>
            <person name="Steuernagel B."/>
            <person name="Mayer K.F."/>
            <person name="Olsen O.A."/>
        </authorList>
    </citation>
    <scope>NUCLEOTIDE SEQUENCE [LARGE SCALE GENOMIC DNA]</scope>
    <source>
        <strain evidence="9">cv. AL8/78</strain>
    </source>
</reference>
<dbReference type="GO" id="GO:0006357">
    <property type="term" value="P:regulation of transcription by RNA polymerase II"/>
    <property type="evidence" value="ECO:0007669"/>
    <property type="project" value="TreeGrafter"/>
</dbReference>
<keyword evidence="3" id="KW-0862">Zinc</keyword>
<evidence type="ECO:0000256" key="2">
    <source>
        <dbReference type="ARBA" id="ARBA00022771"/>
    </source>
</evidence>
<dbReference type="Proteomes" id="UP000015105">
    <property type="component" value="Chromosome 6D"/>
</dbReference>
<dbReference type="InterPro" id="IPR003656">
    <property type="entry name" value="Znf_BED"/>
</dbReference>
<dbReference type="GO" id="GO:1990837">
    <property type="term" value="F:sequence-specific double-stranded DNA binding"/>
    <property type="evidence" value="ECO:0007669"/>
    <property type="project" value="TreeGrafter"/>
</dbReference>
<dbReference type="SMART" id="SM00614">
    <property type="entry name" value="ZnF_BED"/>
    <property type="match status" value="1"/>
</dbReference>
<keyword evidence="6" id="KW-1133">Transmembrane helix</keyword>
<dbReference type="GO" id="GO:0005634">
    <property type="term" value="C:nucleus"/>
    <property type="evidence" value="ECO:0007669"/>
    <property type="project" value="TreeGrafter"/>
</dbReference>
<feature type="compositionally biased region" description="Low complexity" evidence="5">
    <location>
        <begin position="89"/>
        <end position="98"/>
    </location>
</feature>
<feature type="compositionally biased region" description="Basic and acidic residues" evidence="5">
    <location>
        <begin position="105"/>
        <end position="117"/>
    </location>
</feature>
<reference evidence="8" key="4">
    <citation type="submission" date="2019-03" db="UniProtKB">
        <authorList>
            <consortium name="EnsemblPlants"/>
        </authorList>
    </citation>
    <scope>IDENTIFICATION</scope>
</reference>
<feature type="domain" description="BED-type" evidence="7">
    <location>
        <begin position="137"/>
        <end position="194"/>
    </location>
</feature>
<evidence type="ECO:0000313" key="8">
    <source>
        <dbReference type="EnsemblPlants" id="AET6Gv20767800.3"/>
    </source>
</evidence>
<dbReference type="AlphaFoldDB" id="A0A453PKZ5"/>